<keyword evidence="5" id="KW-1185">Reference proteome</keyword>
<protein>
    <recommendedName>
        <fullName evidence="3">Response regulatory domain-containing protein</fullName>
    </recommendedName>
</protein>
<evidence type="ECO:0000256" key="1">
    <source>
        <dbReference type="ARBA" id="ARBA00022553"/>
    </source>
</evidence>
<dbReference type="InterPro" id="IPR050595">
    <property type="entry name" value="Bact_response_regulator"/>
</dbReference>
<dbReference type="InterPro" id="IPR011006">
    <property type="entry name" value="CheY-like_superfamily"/>
</dbReference>
<dbReference type="GO" id="GO:0000160">
    <property type="term" value="P:phosphorelay signal transduction system"/>
    <property type="evidence" value="ECO:0007669"/>
    <property type="project" value="InterPro"/>
</dbReference>
<organism evidence="4 5">
    <name type="scientific">Paenibacillus ferrarius</name>
    <dbReference type="NCBI Taxonomy" id="1469647"/>
    <lineage>
        <taxon>Bacteria</taxon>
        <taxon>Bacillati</taxon>
        <taxon>Bacillota</taxon>
        <taxon>Bacilli</taxon>
        <taxon>Bacillales</taxon>
        <taxon>Paenibacillaceae</taxon>
        <taxon>Paenibacillus</taxon>
    </lineage>
</organism>
<gene>
    <name evidence="4" type="ORF">BC351_39875</name>
</gene>
<dbReference type="Proteomes" id="UP000190626">
    <property type="component" value="Unassembled WGS sequence"/>
</dbReference>
<feature type="domain" description="Response regulatory" evidence="3">
    <location>
        <begin position="3"/>
        <end position="117"/>
    </location>
</feature>
<dbReference type="STRING" id="1469647.BC351_39875"/>
<dbReference type="EMBL" id="MBTG01000057">
    <property type="protein sequence ID" value="OPH47440.1"/>
    <property type="molecule type" value="Genomic_DNA"/>
</dbReference>
<dbReference type="PANTHER" id="PTHR44591:SF3">
    <property type="entry name" value="RESPONSE REGULATORY DOMAIN-CONTAINING PROTEIN"/>
    <property type="match status" value="1"/>
</dbReference>
<dbReference type="SMART" id="SM00448">
    <property type="entry name" value="REC"/>
    <property type="match status" value="1"/>
</dbReference>
<dbReference type="SUPFAM" id="SSF52172">
    <property type="entry name" value="CheY-like"/>
    <property type="match status" value="1"/>
</dbReference>
<feature type="modified residue" description="4-aspartylphosphate" evidence="2">
    <location>
        <position position="54"/>
    </location>
</feature>
<accession>A0A1V4H8I8</accession>
<dbReference type="PANTHER" id="PTHR44591">
    <property type="entry name" value="STRESS RESPONSE REGULATOR PROTEIN 1"/>
    <property type="match status" value="1"/>
</dbReference>
<proteinExistence type="predicted"/>
<dbReference type="PROSITE" id="PS50110">
    <property type="entry name" value="RESPONSE_REGULATORY"/>
    <property type="match status" value="1"/>
</dbReference>
<sequence length="127" mass="14513">MIHAVIVEDEKPILDLMKVIIGRNPRFTITGAFTNPLEALERIPELRPDVAFLDVDMPKMNGHELARRINKLSEQTKIVFTTAYKQYELEAFEVDAMDYILKPVTPAMIERVMLCLDELPPLCDQVG</sequence>
<evidence type="ECO:0000259" key="3">
    <source>
        <dbReference type="PROSITE" id="PS50110"/>
    </source>
</evidence>
<comment type="caution">
    <text evidence="4">The sequence shown here is derived from an EMBL/GenBank/DDBJ whole genome shotgun (WGS) entry which is preliminary data.</text>
</comment>
<dbReference type="Gene3D" id="3.40.50.2300">
    <property type="match status" value="1"/>
</dbReference>
<dbReference type="AlphaFoldDB" id="A0A1V4H8I8"/>
<evidence type="ECO:0000313" key="4">
    <source>
        <dbReference type="EMBL" id="OPH47440.1"/>
    </source>
</evidence>
<reference evidence="5" key="1">
    <citation type="submission" date="2016-07" db="EMBL/GenBank/DDBJ databases">
        <authorList>
            <person name="Florea S."/>
            <person name="Webb J.S."/>
            <person name="Jaromczyk J."/>
            <person name="Schardl C.L."/>
        </authorList>
    </citation>
    <scope>NUCLEOTIDE SEQUENCE [LARGE SCALE GENOMIC DNA]</scope>
    <source>
        <strain evidence="5">CY1</strain>
    </source>
</reference>
<name>A0A1V4H8I8_9BACL</name>
<dbReference type="InterPro" id="IPR001789">
    <property type="entry name" value="Sig_transdc_resp-reg_receiver"/>
</dbReference>
<evidence type="ECO:0000256" key="2">
    <source>
        <dbReference type="PROSITE-ProRule" id="PRU00169"/>
    </source>
</evidence>
<evidence type="ECO:0000313" key="5">
    <source>
        <dbReference type="Proteomes" id="UP000190626"/>
    </source>
</evidence>
<dbReference type="Pfam" id="PF00072">
    <property type="entry name" value="Response_reg"/>
    <property type="match status" value="1"/>
</dbReference>
<keyword evidence="1 2" id="KW-0597">Phosphoprotein</keyword>
<dbReference type="RefSeq" id="WP_244209301.1">
    <property type="nucleotide sequence ID" value="NZ_MBTG01000057.1"/>
</dbReference>